<dbReference type="Proteomes" id="UP000001555">
    <property type="component" value="Unassembled WGS sequence"/>
</dbReference>
<evidence type="ECO:0000256" key="1">
    <source>
        <dbReference type="SAM" id="MobiDB-lite"/>
    </source>
</evidence>
<protein>
    <submittedName>
        <fullName evidence="2 3">Uncharacterized protein</fullName>
    </submittedName>
</protein>
<dbReference type="EnsemblMetazoa" id="ISCW023738-RA">
    <property type="protein sequence ID" value="ISCW023738-PA"/>
    <property type="gene ID" value="ISCW023738"/>
</dbReference>
<feature type="region of interest" description="Disordered" evidence="1">
    <location>
        <begin position="24"/>
        <end position="48"/>
    </location>
</feature>
<reference evidence="3" key="2">
    <citation type="submission" date="2020-05" db="UniProtKB">
        <authorList>
            <consortium name="EnsemblMetazoa"/>
        </authorList>
    </citation>
    <scope>IDENTIFICATION</scope>
    <source>
        <strain evidence="3">wikel</strain>
    </source>
</reference>
<evidence type="ECO:0000313" key="3">
    <source>
        <dbReference type="EnsemblMetazoa" id="ISCW023738-PA"/>
    </source>
</evidence>
<organism>
    <name type="scientific">Ixodes scapularis</name>
    <name type="common">Black-legged tick</name>
    <name type="synonym">Deer tick</name>
    <dbReference type="NCBI Taxonomy" id="6945"/>
    <lineage>
        <taxon>Eukaryota</taxon>
        <taxon>Metazoa</taxon>
        <taxon>Ecdysozoa</taxon>
        <taxon>Arthropoda</taxon>
        <taxon>Chelicerata</taxon>
        <taxon>Arachnida</taxon>
        <taxon>Acari</taxon>
        <taxon>Parasitiformes</taxon>
        <taxon>Ixodida</taxon>
        <taxon>Ixodoidea</taxon>
        <taxon>Ixodidae</taxon>
        <taxon>Ixodinae</taxon>
        <taxon>Ixodes</taxon>
    </lineage>
</organism>
<dbReference type="PaxDb" id="6945-B7QGV6"/>
<dbReference type="EMBL" id="DS934994">
    <property type="protein sequence ID" value="EEC18078.1"/>
    <property type="molecule type" value="Genomic_DNA"/>
</dbReference>
<keyword evidence="4" id="KW-1185">Reference proteome</keyword>
<dbReference type="AlphaFoldDB" id="B7QGV6"/>
<dbReference type="HOGENOM" id="CLU_2429533_0_0_1"/>
<sequence>MCDFSEIWRLPVKIGDVELVEAASSGNGLHPGVNRGKRGDLLPMSNRVTPERNQRSCNMVAYETEPGFDIRYLDRESLRIPSKCGTVQSLV</sequence>
<reference evidence="2 4" key="1">
    <citation type="submission" date="2008-03" db="EMBL/GenBank/DDBJ databases">
        <title>Annotation of Ixodes scapularis.</title>
        <authorList>
            <consortium name="Ixodes scapularis Genome Project Consortium"/>
            <person name="Caler E."/>
            <person name="Hannick L.I."/>
            <person name="Bidwell S."/>
            <person name="Joardar V."/>
            <person name="Thiagarajan M."/>
            <person name="Amedeo P."/>
            <person name="Galinsky K.J."/>
            <person name="Schobel S."/>
            <person name="Inman J."/>
            <person name="Hostetler J."/>
            <person name="Miller J."/>
            <person name="Hammond M."/>
            <person name="Megy K."/>
            <person name="Lawson D."/>
            <person name="Kodira C."/>
            <person name="Sutton G."/>
            <person name="Meyer J."/>
            <person name="Hill C.A."/>
            <person name="Birren B."/>
            <person name="Nene V."/>
            <person name="Collins F."/>
            <person name="Alarcon-Chaidez F."/>
            <person name="Wikel S."/>
            <person name="Strausberg R."/>
        </authorList>
    </citation>
    <scope>NUCLEOTIDE SEQUENCE [LARGE SCALE GENOMIC DNA]</scope>
    <source>
        <strain evidence="4">Wikel</strain>
        <strain evidence="2">Wikel colony</strain>
    </source>
</reference>
<proteinExistence type="predicted"/>
<gene>
    <name evidence="2" type="ORF">IscW_ISCW023738</name>
</gene>
<dbReference type="VEuPathDB" id="VectorBase:ISCW023738"/>
<name>B7QGV6_IXOSC</name>
<evidence type="ECO:0000313" key="2">
    <source>
        <dbReference type="EMBL" id="EEC18078.1"/>
    </source>
</evidence>
<evidence type="ECO:0000313" key="4">
    <source>
        <dbReference type="Proteomes" id="UP000001555"/>
    </source>
</evidence>
<accession>B7QGV6</accession>
<dbReference type="InParanoid" id="B7QGV6"/>
<dbReference type="EMBL" id="ABJB011032074">
    <property type="status" value="NOT_ANNOTATED_CDS"/>
    <property type="molecule type" value="Genomic_DNA"/>
</dbReference>
<dbReference type="VEuPathDB" id="VectorBase:ISCI023738"/>